<dbReference type="InterPro" id="IPR011330">
    <property type="entry name" value="Glyco_hydro/deAcase_b/a-brl"/>
</dbReference>
<comment type="cofactor">
    <cofactor evidence="1">
        <name>Mg(2+)</name>
        <dbReference type="ChEBI" id="CHEBI:18420"/>
    </cofactor>
</comment>
<evidence type="ECO:0000313" key="7">
    <source>
        <dbReference type="EMBL" id="GIO31269.1"/>
    </source>
</evidence>
<dbReference type="SUPFAM" id="SSF88713">
    <property type="entry name" value="Glycoside hydrolase/deacetylase"/>
    <property type="match status" value="1"/>
</dbReference>
<gene>
    <name evidence="7" type="ORF">J2TS6_24100</name>
</gene>
<dbReference type="GO" id="GO:0046872">
    <property type="term" value="F:metal ion binding"/>
    <property type="evidence" value="ECO:0007669"/>
    <property type="project" value="UniProtKB-KW"/>
</dbReference>
<dbReference type="InterPro" id="IPR006879">
    <property type="entry name" value="YdjC-like"/>
</dbReference>
<sequence length="306" mass="33825">MSRQIIINADDFGLSPAVNGGIIRAYQAGGITSTSLMVNMPGSEDAVNASRWLQGLGIGLHFNLTYGKPLSNPASVPSLVRPDGVFHDGRTMRFRDAADVKKELDAQWNRMIGTGLIPTHLDSHHLLHQNDPVIYKVMAEKAVKENVPLRRSQIVHPLRDVQLPGMTDAVLLDSYGDSGAKQRLMRYLRSLPEGITEIVCHPGYVDDVLRGISEWTDIRERELSVFTDPDLAYAMQSMGIVPVNYAALNWPADVLPPAPLSGHKLPRVRRSRGKTGKSKSATRAGNASKSRRNARHFPMSRSHKRI</sequence>
<name>A0A920CBS4_9BACL</name>
<evidence type="ECO:0000256" key="5">
    <source>
        <dbReference type="ARBA" id="ARBA00023277"/>
    </source>
</evidence>
<dbReference type="Gene3D" id="3.20.20.370">
    <property type="entry name" value="Glycoside hydrolase/deacetylase"/>
    <property type="match status" value="1"/>
</dbReference>
<keyword evidence="4" id="KW-0460">Magnesium</keyword>
<dbReference type="Pfam" id="PF04794">
    <property type="entry name" value="YdjC"/>
    <property type="match status" value="1"/>
</dbReference>
<dbReference type="EMBL" id="BORQ01000002">
    <property type="protein sequence ID" value="GIO31269.1"/>
    <property type="molecule type" value="Genomic_DNA"/>
</dbReference>
<dbReference type="AlphaFoldDB" id="A0A920CBS4"/>
<comment type="caution">
    <text evidence="7">The sequence shown here is derived from an EMBL/GenBank/DDBJ whole genome shotgun (WGS) entry which is preliminary data.</text>
</comment>
<dbReference type="GO" id="GO:0019213">
    <property type="term" value="F:deacetylase activity"/>
    <property type="evidence" value="ECO:0007669"/>
    <property type="project" value="TreeGrafter"/>
</dbReference>
<evidence type="ECO:0000313" key="8">
    <source>
        <dbReference type="Proteomes" id="UP000679779"/>
    </source>
</evidence>
<dbReference type="GO" id="GO:0016787">
    <property type="term" value="F:hydrolase activity"/>
    <property type="evidence" value="ECO:0007669"/>
    <property type="project" value="UniProtKB-KW"/>
</dbReference>
<feature type="compositionally biased region" description="Polar residues" evidence="6">
    <location>
        <begin position="278"/>
        <end position="288"/>
    </location>
</feature>
<protein>
    <submittedName>
        <fullName evidence="7">Carbohydrate deacetylase</fullName>
    </submittedName>
</protein>
<evidence type="ECO:0000256" key="2">
    <source>
        <dbReference type="ARBA" id="ARBA00022723"/>
    </source>
</evidence>
<dbReference type="Proteomes" id="UP000679779">
    <property type="component" value="Unassembled WGS sequence"/>
</dbReference>
<dbReference type="RefSeq" id="WP_160044791.1">
    <property type="nucleotide sequence ID" value="NZ_BORQ01000002.1"/>
</dbReference>
<feature type="compositionally biased region" description="Basic residues" evidence="6">
    <location>
        <begin position="264"/>
        <end position="277"/>
    </location>
</feature>
<evidence type="ECO:0000256" key="6">
    <source>
        <dbReference type="SAM" id="MobiDB-lite"/>
    </source>
</evidence>
<dbReference type="PANTHER" id="PTHR31609">
    <property type="entry name" value="YDJC DEACETYLASE FAMILY MEMBER"/>
    <property type="match status" value="1"/>
</dbReference>
<dbReference type="GO" id="GO:0005975">
    <property type="term" value="P:carbohydrate metabolic process"/>
    <property type="evidence" value="ECO:0007669"/>
    <property type="project" value="InterPro"/>
</dbReference>
<evidence type="ECO:0000256" key="3">
    <source>
        <dbReference type="ARBA" id="ARBA00022801"/>
    </source>
</evidence>
<feature type="region of interest" description="Disordered" evidence="6">
    <location>
        <begin position="261"/>
        <end position="306"/>
    </location>
</feature>
<accession>A0A920CBS4</accession>
<keyword evidence="8" id="KW-1185">Reference proteome</keyword>
<evidence type="ECO:0000256" key="4">
    <source>
        <dbReference type="ARBA" id="ARBA00022842"/>
    </source>
</evidence>
<reference evidence="7" key="1">
    <citation type="submission" date="2021-03" db="EMBL/GenBank/DDBJ databases">
        <title>Antimicrobial resistance genes in bacteria isolated from Japanese honey, and their potential for conferring macrolide and lincosamide resistance in the American foulbrood pathogen Paenibacillus larvae.</title>
        <authorList>
            <person name="Okamoto M."/>
            <person name="Kumagai M."/>
            <person name="Kanamori H."/>
            <person name="Takamatsu D."/>
        </authorList>
    </citation>
    <scope>NUCLEOTIDE SEQUENCE</scope>
    <source>
        <strain evidence="7">J2TS6</strain>
    </source>
</reference>
<keyword evidence="5" id="KW-0119">Carbohydrate metabolism</keyword>
<dbReference type="PANTHER" id="PTHR31609:SF1">
    <property type="entry name" value="CARBOHYDRATE DEACETYLASE"/>
    <property type="match status" value="1"/>
</dbReference>
<keyword evidence="3" id="KW-0378">Hydrolase</keyword>
<keyword evidence="2" id="KW-0479">Metal-binding</keyword>
<organism evidence="7 8">
    <name type="scientific">Paenibacillus albilobatus</name>
    <dbReference type="NCBI Taxonomy" id="2716884"/>
    <lineage>
        <taxon>Bacteria</taxon>
        <taxon>Bacillati</taxon>
        <taxon>Bacillota</taxon>
        <taxon>Bacilli</taxon>
        <taxon>Bacillales</taxon>
        <taxon>Paenibacillaceae</taxon>
        <taxon>Paenibacillus</taxon>
    </lineage>
</organism>
<proteinExistence type="predicted"/>
<evidence type="ECO:0000256" key="1">
    <source>
        <dbReference type="ARBA" id="ARBA00001946"/>
    </source>
</evidence>